<proteinExistence type="predicted"/>
<evidence type="ECO:0000256" key="1">
    <source>
        <dbReference type="SAM" id="Phobius"/>
    </source>
</evidence>
<accession>A0A2M4DRK7</accession>
<dbReference type="EMBL" id="GGFL01015983">
    <property type="protein sequence ID" value="MBW80161.1"/>
    <property type="molecule type" value="Transcribed_RNA"/>
</dbReference>
<keyword evidence="1" id="KW-0472">Membrane</keyword>
<keyword evidence="1" id="KW-0812">Transmembrane</keyword>
<dbReference type="AlphaFoldDB" id="A0A2M4DRK7"/>
<reference evidence="2" key="1">
    <citation type="submission" date="2018-01" db="EMBL/GenBank/DDBJ databases">
        <title>An insight into the sialome of Amazonian anophelines.</title>
        <authorList>
            <person name="Ribeiro J.M."/>
            <person name="Scarpassa V."/>
            <person name="Calvo E."/>
        </authorList>
    </citation>
    <scope>NUCLEOTIDE SEQUENCE</scope>
</reference>
<protein>
    <submittedName>
        <fullName evidence="2">Putative secreted protein</fullName>
    </submittedName>
</protein>
<evidence type="ECO:0000313" key="2">
    <source>
        <dbReference type="EMBL" id="MBW80161.1"/>
    </source>
</evidence>
<keyword evidence="1" id="KW-1133">Transmembrane helix</keyword>
<organism evidence="2">
    <name type="scientific">Anopheles darlingi</name>
    <name type="common">Mosquito</name>
    <dbReference type="NCBI Taxonomy" id="43151"/>
    <lineage>
        <taxon>Eukaryota</taxon>
        <taxon>Metazoa</taxon>
        <taxon>Ecdysozoa</taxon>
        <taxon>Arthropoda</taxon>
        <taxon>Hexapoda</taxon>
        <taxon>Insecta</taxon>
        <taxon>Pterygota</taxon>
        <taxon>Neoptera</taxon>
        <taxon>Endopterygota</taxon>
        <taxon>Diptera</taxon>
        <taxon>Nematocera</taxon>
        <taxon>Culicoidea</taxon>
        <taxon>Culicidae</taxon>
        <taxon>Anophelinae</taxon>
        <taxon>Anopheles</taxon>
    </lineage>
</organism>
<sequence length="73" mass="8630">MEAHSDTLIAAYRTVVLFFVVLTFVLSTNRPGTRKTRFFYRCTPTHDNSVVRVRFWWVFVGDSRGLLDLQYVR</sequence>
<name>A0A2M4DRK7_ANODA</name>
<feature type="transmembrane region" description="Helical" evidence="1">
    <location>
        <begin position="12"/>
        <end position="29"/>
    </location>
</feature>